<protein>
    <submittedName>
        <fullName evidence="1">Uncharacterized protein</fullName>
    </submittedName>
</protein>
<gene>
    <name evidence="1" type="ordered locus">Bache_2819</name>
</gene>
<evidence type="ECO:0000313" key="2">
    <source>
        <dbReference type="Proteomes" id="UP000008630"/>
    </source>
</evidence>
<dbReference type="HOGENOM" id="CLU_3180427_0_0_10"/>
<keyword evidence="2" id="KW-1185">Reference proteome</keyword>
<organism evidence="1 2">
    <name type="scientific">Bacteroides helcogenes (strain ATCC 35417 / DSM 20613 / JCM 6297 / CCUG 15421 / P 36-108)</name>
    <dbReference type="NCBI Taxonomy" id="693979"/>
    <lineage>
        <taxon>Bacteria</taxon>
        <taxon>Pseudomonadati</taxon>
        <taxon>Bacteroidota</taxon>
        <taxon>Bacteroidia</taxon>
        <taxon>Bacteroidales</taxon>
        <taxon>Bacteroidaceae</taxon>
        <taxon>Bacteroides</taxon>
    </lineage>
</organism>
<dbReference type="AlphaFoldDB" id="E6SNA4"/>
<reference key="1">
    <citation type="submission" date="2010-11" db="EMBL/GenBank/DDBJ databases">
        <title>The complete genome of Bacteroides helcogenes P 36-108.</title>
        <authorList>
            <consortium name="US DOE Joint Genome Institute (JGI-PGF)"/>
            <person name="Lucas S."/>
            <person name="Copeland A."/>
            <person name="Lapidus A."/>
            <person name="Bruce D."/>
            <person name="Goodwin L."/>
            <person name="Pitluck S."/>
            <person name="Kyrpides N."/>
            <person name="Mavromatis K."/>
            <person name="Ivanova N."/>
            <person name="Zeytun A."/>
            <person name="Brettin T."/>
            <person name="Detter J.C."/>
            <person name="Tapia R."/>
            <person name="Han C."/>
            <person name="Land M."/>
            <person name="Hauser L."/>
            <person name="Markowitz V."/>
            <person name="Cheng J.-F."/>
            <person name="Hugenholtz P."/>
            <person name="Woyke T."/>
            <person name="Wu D."/>
            <person name="Gronow S."/>
            <person name="Wellnitz S."/>
            <person name="Brambilla E."/>
            <person name="Klenk H.-P."/>
            <person name="Eisen J.A."/>
        </authorList>
    </citation>
    <scope>NUCLEOTIDE SEQUENCE</scope>
    <source>
        <strain>P 36-108</strain>
    </source>
</reference>
<dbReference type="EMBL" id="CP002352">
    <property type="protein sequence ID" value="ADV44757.1"/>
    <property type="molecule type" value="Genomic_DNA"/>
</dbReference>
<dbReference type="KEGG" id="bhl:Bache_2819"/>
<reference evidence="1 2" key="2">
    <citation type="journal article" date="2011" name="Stand. Genomic Sci.">
        <title>Complete genome sequence of Bacteroides helcogenes type strain (P 36-108).</title>
        <authorList>
            <person name="Pati A."/>
            <person name="Gronow S."/>
            <person name="Zeytun A."/>
            <person name="Lapidus A."/>
            <person name="Nolan M."/>
            <person name="Hammon N."/>
            <person name="Deshpande S."/>
            <person name="Cheng J.F."/>
            <person name="Tapia R."/>
            <person name="Han C."/>
            <person name="Goodwin L."/>
            <person name="Pitluck S."/>
            <person name="Liolios K."/>
            <person name="Pagani I."/>
            <person name="Ivanova N."/>
            <person name="Mavromatis K."/>
            <person name="Chen A."/>
            <person name="Palaniappan K."/>
            <person name="Land M."/>
            <person name="Hauser L."/>
            <person name="Chang Y.J."/>
            <person name="Jeffries C.D."/>
            <person name="Detter J.C."/>
            <person name="Brambilla E."/>
            <person name="Rohde M."/>
            <person name="Goker M."/>
            <person name="Woyke T."/>
            <person name="Bristow J."/>
            <person name="Eisen J.A."/>
            <person name="Markowitz V."/>
            <person name="Hugenholtz P."/>
            <person name="Kyrpides N.C."/>
            <person name="Klenk H.P."/>
            <person name="Lucas S."/>
        </authorList>
    </citation>
    <scope>NUCLEOTIDE SEQUENCE [LARGE SCALE GENOMIC DNA]</scope>
    <source>
        <strain evidence="2">ATCC 35417 / DSM 20613 / JCM 6297 / CCUG 15421 / P 36-108</strain>
    </source>
</reference>
<proteinExistence type="predicted"/>
<name>E6SNA4_BACT6</name>
<dbReference type="Proteomes" id="UP000008630">
    <property type="component" value="Chromosome"/>
</dbReference>
<evidence type="ECO:0000313" key="1">
    <source>
        <dbReference type="EMBL" id="ADV44757.1"/>
    </source>
</evidence>
<accession>E6SNA4</accession>
<sequence>MISIDGKEYNSMKRFIQDGGGYSEKWLGKGGIWVSSEKKLIESFLN</sequence>